<dbReference type="AlphaFoldDB" id="A0A1G6XIL1"/>
<evidence type="ECO:0000259" key="11">
    <source>
        <dbReference type="Pfam" id="PF02602"/>
    </source>
</evidence>
<dbReference type="UniPathway" id="UPA00251">
    <property type="reaction ID" value="UER00320"/>
</dbReference>
<evidence type="ECO:0000256" key="6">
    <source>
        <dbReference type="ARBA" id="ARBA00037589"/>
    </source>
</evidence>
<dbReference type="EMBL" id="FNAL01000008">
    <property type="protein sequence ID" value="SDD77892.1"/>
    <property type="molecule type" value="Genomic_DNA"/>
</dbReference>
<comment type="pathway">
    <text evidence="1 9">Porphyrin-containing compound metabolism; protoporphyrin-IX biosynthesis; coproporphyrinogen-III from 5-aminolevulinate: step 3/4.</text>
</comment>
<comment type="catalytic activity">
    <reaction evidence="8 9">
        <text>hydroxymethylbilane = uroporphyrinogen III + H2O</text>
        <dbReference type="Rhea" id="RHEA:18965"/>
        <dbReference type="ChEBI" id="CHEBI:15377"/>
        <dbReference type="ChEBI" id="CHEBI:57308"/>
        <dbReference type="ChEBI" id="CHEBI:57845"/>
        <dbReference type="EC" id="4.2.1.75"/>
    </reaction>
</comment>
<evidence type="ECO:0000256" key="9">
    <source>
        <dbReference type="RuleBase" id="RU366031"/>
    </source>
</evidence>
<feature type="compositionally biased region" description="Polar residues" evidence="10">
    <location>
        <begin position="16"/>
        <end position="33"/>
    </location>
</feature>
<keyword evidence="4 9" id="KW-0456">Lyase</keyword>
<dbReference type="PANTHER" id="PTHR38042">
    <property type="entry name" value="UROPORPHYRINOGEN-III SYNTHASE, CHLOROPLASTIC"/>
    <property type="match status" value="1"/>
</dbReference>
<evidence type="ECO:0000256" key="5">
    <source>
        <dbReference type="ARBA" id="ARBA00023244"/>
    </source>
</evidence>
<dbReference type="Pfam" id="PF02602">
    <property type="entry name" value="HEM4"/>
    <property type="match status" value="1"/>
</dbReference>
<dbReference type="EC" id="4.2.1.75" evidence="3 9"/>
<feature type="domain" description="Tetrapyrrole biosynthesis uroporphyrinogen III synthase" evidence="11">
    <location>
        <begin position="51"/>
        <end position="277"/>
    </location>
</feature>
<evidence type="ECO:0000256" key="8">
    <source>
        <dbReference type="ARBA" id="ARBA00048617"/>
    </source>
</evidence>
<evidence type="ECO:0000313" key="13">
    <source>
        <dbReference type="Proteomes" id="UP000198501"/>
    </source>
</evidence>
<accession>A0A1G6XIL1</accession>
<comment type="function">
    <text evidence="6 9">Catalyzes cyclization of the linear tetrapyrrole, hydroxymethylbilane, to the macrocyclic uroporphyrinogen III.</text>
</comment>
<evidence type="ECO:0000313" key="12">
    <source>
        <dbReference type="EMBL" id="SDD77892.1"/>
    </source>
</evidence>
<evidence type="ECO:0000256" key="2">
    <source>
        <dbReference type="ARBA" id="ARBA00008133"/>
    </source>
</evidence>
<sequence length="343" mass="37576">MIQSILQAFCRGTSMSSTSTKARSTHKNQSTDGSVPKIVINTRPIARAAPLTNHLRAAGFTVAEIPMLTLQPRPTTGDDLALMRAWLAGEYKALVVISPTAATSGLNVWQSLVYSEHDDSSYAQPDNKAANIASEALVAPSQIIAVGQATATALTQSNIDSANYQVRQPEVANNEGMLAMPEIERLQAGDKLLIWRGLGGRRLLVDTLQARGVHIDSIAWYKRTMPTEAMTQYQQWQKDFFVCNQTTNTTPKQAKPIVVVSSGVAFEHWTSIVQGAREKMSEPKRSNDIMTDARDNLPLTLADFSYVVLGERLANMVAAQRLSYWRVEDLAPDTILSAITTNT</sequence>
<dbReference type="InterPro" id="IPR036108">
    <property type="entry name" value="4pyrrol_syn_uPrphyn_synt_sf"/>
</dbReference>
<dbReference type="GO" id="GO:0006780">
    <property type="term" value="P:uroporphyrinogen III biosynthetic process"/>
    <property type="evidence" value="ECO:0007669"/>
    <property type="project" value="UniProtKB-UniRule"/>
</dbReference>
<dbReference type="SUPFAM" id="SSF69618">
    <property type="entry name" value="HemD-like"/>
    <property type="match status" value="1"/>
</dbReference>
<dbReference type="Proteomes" id="UP000198501">
    <property type="component" value="Unassembled WGS sequence"/>
</dbReference>
<proteinExistence type="inferred from homology"/>
<evidence type="ECO:0000256" key="10">
    <source>
        <dbReference type="SAM" id="MobiDB-lite"/>
    </source>
</evidence>
<comment type="similarity">
    <text evidence="2 9">Belongs to the uroporphyrinogen-III synthase family.</text>
</comment>
<reference evidence="12 13" key="1">
    <citation type="submission" date="2016-10" db="EMBL/GenBank/DDBJ databases">
        <authorList>
            <person name="de Groot N.N."/>
        </authorList>
    </citation>
    <scope>NUCLEOTIDE SEQUENCE [LARGE SCALE GENOMIC DNA]</scope>
    <source>
        <strain evidence="12 13">DSM 23406</strain>
    </source>
</reference>
<protein>
    <recommendedName>
        <fullName evidence="7 9">Uroporphyrinogen-III synthase</fullName>
        <ecNumber evidence="3 9">4.2.1.75</ecNumber>
    </recommendedName>
</protein>
<dbReference type="Gene3D" id="3.40.50.10090">
    <property type="match status" value="2"/>
</dbReference>
<dbReference type="PANTHER" id="PTHR38042:SF1">
    <property type="entry name" value="UROPORPHYRINOGEN-III SYNTHASE, CHLOROPLASTIC"/>
    <property type="match status" value="1"/>
</dbReference>
<evidence type="ECO:0000256" key="3">
    <source>
        <dbReference type="ARBA" id="ARBA00013109"/>
    </source>
</evidence>
<organism evidence="12 13">
    <name type="scientific">Psychrobacter pacificensis</name>
    <dbReference type="NCBI Taxonomy" id="112002"/>
    <lineage>
        <taxon>Bacteria</taxon>
        <taxon>Pseudomonadati</taxon>
        <taxon>Pseudomonadota</taxon>
        <taxon>Gammaproteobacteria</taxon>
        <taxon>Moraxellales</taxon>
        <taxon>Moraxellaceae</taxon>
        <taxon>Psychrobacter</taxon>
    </lineage>
</organism>
<keyword evidence="5 9" id="KW-0627">Porphyrin biosynthesis</keyword>
<evidence type="ECO:0000256" key="7">
    <source>
        <dbReference type="ARBA" id="ARBA00040167"/>
    </source>
</evidence>
<gene>
    <name evidence="12" type="ORF">SAMN05660405_01335</name>
</gene>
<feature type="region of interest" description="Disordered" evidence="10">
    <location>
        <begin position="16"/>
        <end position="35"/>
    </location>
</feature>
<dbReference type="InterPro" id="IPR003754">
    <property type="entry name" value="4pyrrol_synth_uPrphyn_synth"/>
</dbReference>
<dbReference type="InterPro" id="IPR039793">
    <property type="entry name" value="UROS/Hem4"/>
</dbReference>
<dbReference type="GO" id="GO:0006782">
    <property type="term" value="P:protoporphyrinogen IX biosynthetic process"/>
    <property type="evidence" value="ECO:0007669"/>
    <property type="project" value="UniProtKB-UniRule"/>
</dbReference>
<evidence type="ECO:0000256" key="1">
    <source>
        <dbReference type="ARBA" id="ARBA00004772"/>
    </source>
</evidence>
<dbReference type="CDD" id="cd06578">
    <property type="entry name" value="HemD"/>
    <property type="match status" value="1"/>
</dbReference>
<evidence type="ECO:0000256" key="4">
    <source>
        <dbReference type="ARBA" id="ARBA00023239"/>
    </source>
</evidence>
<name>A0A1G6XIL1_9GAMM</name>
<dbReference type="GO" id="GO:0004852">
    <property type="term" value="F:uroporphyrinogen-III synthase activity"/>
    <property type="evidence" value="ECO:0007669"/>
    <property type="project" value="UniProtKB-UniRule"/>
</dbReference>